<gene>
    <name evidence="2" type="ORF">KIL84_012558</name>
</gene>
<evidence type="ECO:0000313" key="3">
    <source>
        <dbReference type="Proteomes" id="UP000827986"/>
    </source>
</evidence>
<sequence>AKNAASGPENYTSDKPEKQPVSDVDVCVKDVAPLGILANSDVELDKDKATAEEGMLGVTVIPKQVTSSLSLLVANYSNTSDNESLPEEGPVKIVTKVVVENKTVARDTSRTSNIVHILNNMNNKEHAKYNQCNIRELKYPHKVLLLCHRVNGIIDPLGTDLSALHNGLCDTSGVKTKFCGTSGTE</sequence>
<feature type="non-terminal residue" evidence="2">
    <location>
        <position position="185"/>
    </location>
</feature>
<accession>A0A9D4B1H2</accession>
<name>A0A9D4B1H2_9SAUR</name>
<keyword evidence="3" id="KW-1185">Reference proteome</keyword>
<reference evidence="2" key="1">
    <citation type="submission" date="2021-09" db="EMBL/GenBank/DDBJ databases">
        <title>The genome of Mauremys mutica provides insights into the evolution of semi-aquatic lifestyle.</title>
        <authorList>
            <person name="Gong S."/>
            <person name="Gao Y."/>
        </authorList>
    </citation>
    <scope>NUCLEOTIDE SEQUENCE</scope>
    <source>
        <strain evidence="2">MM-2020</strain>
        <tissue evidence="2">Muscle</tissue>
    </source>
</reference>
<evidence type="ECO:0000256" key="1">
    <source>
        <dbReference type="SAM" id="MobiDB-lite"/>
    </source>
</evidence>
<dbReference type="AlphaFoldDB" id="A0A9D4B1H2"/>
<organism evidence="2 3">
    <name type="scientific">Mauremys mutica</name>
    <name type="common">yellowpond turtle</name>
    <dbReference type="NCBI Taxonomy" id="74926"/>
    <lineage>
        <taxon>Eukaryota</taxon>
        <taxon>Metazoa</taxon>
        <taxon>Chordata</taxon>
        <taxon>Craniata</taxon>
        <taxon>Vertebrata</taxon>
        <taxon>Euteleostomi</taxon>
        <taxon>Archelosauria</taxon>
        <taxon>Testudinata</taxon>
        <taxon>Testudines</taxon>
        <taxon>Cryptodira</taxon>
        <taxon>Durocryptodira</taxon>
        <taxon>Testudinoidea</taxon>
        <taxon>Geoemydidae</taxon>
        <taxon>Geoemydinae</taxon>
        <taxon>Mauremys</taxon>
    </lineage>
</organism>
<protein>
    <submittedName>
        <fullName evidence="2">Uncharacterized protein</fullName>
    </submittedName>
</protein>
<comment type="caution">
    <text evidence="2">The sequence shown here is derived from an EMBL/GenBank/DDBJ whole genome shotgun (WGS) entry which is preliminary data.</text>
</comment>
<proteinExistence type="predicted"/>
<dbReference type="EMBL" id="JAHDVG010000464">
    <property type="protein sequence ID" value="KAH1184617.1"/>
    <property type="molecule type" value="Genomic_DNA"/>
</dbReference>
<evidence type="ECO:0000313" key="2">
    <source>
        <dbReference type="EMBL" id="KAH1184617.1"/>
    </source>
</evidence>
<feature type="region of interest" description="Disordered" evidence="1">
    <location>
        <begin position="1"/>
        <end position="23"/>
    </location>
</feature>
<dbReference type="Proteomes" id="UP000827986">
    <property type="component" value="Unassembled WGS sequence"/>
</dbReference>